<keyword evidence="3" id="KW-0474">Menaquinone biosynthesis</keyword>
<dbReference type="GO" id="GO:0016020">
    <property type="term" value="C:membrane"/>
    <property type="evidence" value="ECO:0007669"/>
    <property type="project" value="UniProtKB-SubCell"/>
</dbReference>
<dbReference type="GO" id="GO:0004659">
    <property type="term" value="F:prenyltransferase activity"/>
    <property type="evidence" value="ECO:0007669"/>
    <property type="project" value="InterPro"/>
</dbReference>
<keyword evidence="7 8" id="KW-0472">Membrane</keyword>
<evidence type="ECO:0000256" key="6">
    <source>
        <dbReference type="ARBA" id="ARBA00022989"/>
    </source>
</evidence>
<evidence type="ECO:0000256" key="8">
    <source>
        <dbReference type="SAM" id="Phobius"/>
    </source>
</evidence>
<reference evidence="9" key="1">
    <citation type="journal article" date="2015" name="Nature">
        <title>Complex archaea that bridge the gap between prokaryotes and eukaryotes.</title>
        <authorList>
            <person name="Spang A."/>
            <person name="Saw J.H."/>
            <person name="Jorgensen S.L."/>
            <person name="Zaremba-Niedzwiedzka K."/>
            <person name="Martijn J."/>
            <person name="Lind A.E."/>
            <person name="van Eijk R."/>
            <person name="Schleper C."/>
            <person name="Guy L."/>
            <person name="Ettema T.J."/>
        </authorList>
    </citation>
    <scope>NUCLEOTIDE SEQUENCE</scope>
</reference>
<evidence type="ECO:0008006" key="10">
    <source>
        <dbReference type="Google" id="ProtNLM"/>
    </source>
</evidence>
<evidence type="ECO:0000256" key="1">
    <source>
        <dbReference type="ARBA" id="ARBA00004141"/>
    </source>
</evidence>
<comment type="subcellular location">
    <subcellularLocation>
        <location evidence="1">Membrane</location>
        <topology evidence="1">Multi-pass membrane protein</topology>
    </subcellularLocation>
</comment>
<dbReference type="GO" id="GO:0009234">
    <property type="term" value="P:menaquinone biosynthetic process"/>
    <property type="evidence" value="ECO:0007669"/>
    <property type="project" value="UniProtKB-UniPathway"/>
</dbReference>
<keyword evidence="4" id="KW-0808">Transferase</keyword>
<feature type="transmembrane region" description="Helical" evidence="8">
    <location>
        <begin position="108"/>
        <end position="127"/>
    </location>
</feature>
<feature type="non-terminal residue" evidence="9">
    <location>
        <position position="163"/>
    </location>
</feature>
<dbReference type="CDD" id="cd13962">
    <property type="entry name" value="PT_UbiA_UBIAD1"/>
    <property type="match status" value="1"/>
</dbReference>
<protein>
    <recommendedName>
        <fullName evidence="10">Prenyltransferase</fullName>
    </recommendedName>
</protein>
<dbReference type="InterPro" id="IPR000537">
    <property type="entry name" value="UbiA_prenyltransferase"/>
</dbReference>
<evidence type="ECO:0000256" key="3">
    <source>
        <dbReference type="ARBA" id="ARBA00022428"/>
    </source>
</evidence>
<accession>A0A0F9ABS8</accession>
<proteinExistence type="predicted"/>
<evidence type="ECO:0000256" key="7">
    <source>
        <dbReference type="ARBA" id="ARBA00023136"/>
    </source>
</evidence>
<dbReference type="Gene3D" id="1.10.357.140">
    <property type="entry name" value="UbiA prenyltransferase"/>
    <property type="match status" value="1"/>
</dbReference>
<feature type="transmembrane region" description="Helical" evidence="8">
    <location>
        <begin position="57"/>
        <end position="77"/>
    </location>
</feature>
<dbReference type="UniPathway" id="UPA00079"/>
<feature type="transmembrane region" description="Helical" evidence="8">
    <location>
        <begin position="133"/>
        <end position="150"/>
    </location>
</feature>
<dbReference type="Pfam" id="PF01040">
    <property type="entry name" value="UbiA"/>
    <property type="match status" value="1"/>
</dbReference>
<dbReference type="EMBL" id="LAZR01043512">
    <property type="protein sequence ID" value="KKL06895.1"/>
    <property type="molecule type" value="Genomic_DNA"/>
</dbReference>
<dbReference type="PANTHER" id="PTHR13929:SF0">
    <property type="entry name" value="UBIA PRENYLTRANSFERASE DOMAIN-CONTAINING PROTEIN 1"/>
    <property type="match status" value="1"/>
</dbReference>
<gene>
    <name evidence="9" type="ORF">LCGC14_2591450</name>
</gene>
<comment type="pathway">
    <text evidence="2">Quinol/quinone metabolism; menaquinone biosynthesis.</text>
</comment>
<dbReference type="InterPro" id="IPR044878">
    <property type="entry name" value="UbiA_sf"/>
</dbReference>
<sequence length="163" mass="17568">MKDRPEQIKKRILDSPAPSFLKKWSVAIRPFALPASTMPVIFGTLMSVTIGGASFDLLLFLAALFGMAILHTGSNLLNDAFDYEKGIDKQVNPVSGAVVRGWISSRDALHAGYLFLGLGMLIGLFLVSRVGVSILWIGMAGVAIGVFYTWGPLPLKFNALGDL</sequence>
<name>A0A0F9ABS8_9ZZZZ</name>
<dbReference type="PANTHER" id="PTHR13929">
    <property type="entry name" value="1,4-DIHYDROXY-2-NAPHTHOATE OCTAPRENYLTRANSFERASE"/>
    <property type="match status" value="1"/>
</dbReference>
<dbReference type="GO" id="GO:0042371">
    <property type="term" value="P:vitamin K biosynthetic process"/>
    <property type="evidence" value="ECO:0007669"/>
    <property type="project" value="TreeGrafter"/>
</dbReference>
<dbReference type="AlphaFoldDB" id="A0A0F9ABS8"/>
<evidence type="ECO:0000256" key="5">
    <source>
        <dbReference type="ARBA" id="ARBA00022692"/>
    </source>
</evidence>
<keyword evidence="5 8" id="KW-0812">Transmembrane</keyword>
<evidence type="ECO:0000256" key="2">
    <source>
        <dbReference type="ARBA" id="ARBA00004863"/>
    </source>
</evidence>
<dbReference type="InterPro" id="IPR026046">
    <property type="entry name" value="UBIAD1"/>
</dbReference>
<organism evidence="9">
    <name type="scientific">marine sediment metagenome</name>
    <dbReference type="NCBI Taxonomy" id="412755"/>
    <lineage>
        <taxon>unclassified sequences</taxon>
        <taxon>metagenomes</taxon>
        <taxon>ecological metagenomes</taxon>
    </lineage>
</organism>
<evidence type="ECO:0000256" key="4">
    <source>
        <dbReference type="ARBA" id="ARBA00022679"/>
    </source>
</evidence>
<keyword evidence="6 8" id="KW-1133">Transmembrane helix</keyword>
<comment type="caution">
    <text evidence="9">The sequence shown here is derived from an EMBL/GenBank/DDBJ whole genome shotgun (WGS) entry which is preliminary data.</text>
</comment>
<evidence type="ECO:0000313" key="9">
    <source>
        <dbReference type="EMBL" id="KKL06895.1"/>
    </source>
</evidence>